<feature type="compositionally biased region" description="Low complexity" evidence="1">
    <location>
        <begin position="393"/>
        <end position="403"/>
    </location>
</feature>
<accession>A0A081B9K9</accession>
<dbReference type="SUPFAM" id="SSF48452">
    <property type="entry name" value="TPR-like"/>
    <property type="match status" value="1"/>
</dbReference>
<evidence type="ECO:0000256" key="2">
    <source>
        <dbReference type="SAM" id="SignalP"/>
    </source>
</evidence>
<dbReference type="InterPro" id="IPR011990">
    <property type="entry name" value="TPR-like_helical_dom_sf"/>
</dbReference>
<organism evidence="3 4">
    <name type="scientific">Tepidicaulis marinus</name>
    <dbReference type="NCBI Taxonomy" id="1333998"/>
    <lineage>
        <taxon>Bacteria</taxon>
        <taxon>Pseudomonadati</taxon>
        <taxon>Pseudomonadota</taxon>
        <taxon>Alphaproteobacteria</taxon>
        <taxon>Hyphomicrobiales</taxon>
        <taxon>Parvibaculaceae</taxon>
        <taxon>Tepidicaulis</taxon>
    </lineage>
</organism>
<feature type="compositionally biased region" description="Basic and acidic residues" evidence="1">
    <location>
        <begin position="295"/>
        <end position="304"/>
    </location>
</feature>
<dbReference type="EMBL" id="BBIO01000005">
    <property type="protein sequence ID" value="GAK44727.1"/>
    <property type="molecule type" value="Genomic_DNA"/>
</dbReference>
<keyword evidence="2" id="KW-0732">Signal</keyword>
<reference evidence="3 4" key="1">
    <citation type="submission" date="2014-07" db="EMBL/GenBank/DDBJ databases">
        <title>Tepidicaulis marinum gen. nov., sp. nov., a novel marine bacterium denitrifying nitrate to nitrous oxide strictly under microaerobic conditions.</title>
        <authorList>
            <person name="Takeuchi M."/>
            <person name="Yamagishi T."/>
            <person name="Kamagata Y."/>
            <person name="Oshima K."/>
            <person name="Hattori M."/>
            <person name="Katayama T."/>
            <person name="Hanada S."/>
            <person name="Tamaki H."/>
            <person name="Marumo K."/>
            <person name="Maeda H."/>
            <person name="Nedachi M."/>
            <person name="Iwasaki W."/>
            <person name="Suwa Y."/>
            <person name="Sakata S."/>
        </authorList>
    </citation>
    <scope>NUCLEOTIDE SEQUENCE [LARGE SCALE GENOMIC DNA]</scope>
    <source>
        <strain evidence="3 4">MA2</strain>
    </source>
</reference>
<feature type="compositionally biased region" description="Low complexity" evidence="1">
    <location>
        <begin position="336"/>
        <end position="345"/>
    </location>
</feature>
<dbReference type="AlphaFoldDB" id="A0A081B9K9"/>
<feature type="region of interest" description="Disordered" evidence="1">
    <location>
        <begin position="280"/>
        <end position="403"/>
    </location>
</feature>
<evidence type="ECO:0000313" key="4">
    <source>
        <dbReference type="Proteomes" id="UP000028702"/>
    </source>
</evidence>
<keyword evidence="4" id="KW-1185">Reference proteome</keyword>
<evidence type="ECO:0000256" key="1">
    <source>
        <dbReference type="SAM" id="MobiDB-lite"/>
    </source>
</evidence>
<dbReference type="Proteomes" id="UP000028702">
    <property type="component" value="Unassembled WGS sequence"/>
</dbReference>
<dbReference type="Gene3D" id="1.25.40.10">
    <property type="entry name" value="Tetratricopeptide repeat domain"/>
    <property type="match status" value="2"/>
</dbReference>
<feature type="signal peptide" evidence="2">
    <location>
        <begin position="1"/>
        <end position="31"/>
    </location>
</feature>
<sequence>MRYDRWRIGAALCALLAMLALPLAFAAPAFAATPITVTGDEEDGYGRLIFAWPRHDDPLRMQSAPKFEALTSANVLVVSFETPFEADLSELAAQMPRYVALIRTDPGNRTLRLALKADFRINTHEAGHEIYVDLLPPNWKGAPPGLPDDVLARLEEERSAVVQAVAEKEGEAELNIAEPKPGVTLRVGEHETFTRLVFDWGQPVLYNISARDGRVTVIFDRDAELPLARLRVDPPAFLVGASAASNNGRLSVAIDTVPGVTVRDFREDLNVVIDIVAPGRGAPPLVKAPAPPPKSKSEETDTAAKPEAAPSAPAKSAKQDAGTKTSDTQKPDTQKADAPQPAAKPRQIASGTAVPAEPEAAEPEAGKREAEPAGEKMAATDGPPEAGPGSEKAGPAAVQPAAVQPAAVQPGALVPADHDGPLNVAAELVGESVRLIFPWPERTGAAAFQRDGRIWLVFDAKRELDFSALTAGMSKVLGPAELVAMEDATIVQFQPPQRVLLAASEKGNNWVFTMGDTIVEPVRPVSLFRGWSANGEAKVSLDLNGRGKVHWVRDPNVKDVLAIVTAEGPPQGMVAPRNFVEFAALATAQGLAFVSLSDDLYVRAIKDEVIVSRGAGLTLSSGDVEEYADPETAAVAVEEPVQPGKMDFQRWREAPGANYAERRQFYLDKLANAPADNLDDQLDYARFLLAYQLGAEAIAVLRLAEKLSSDVALEPAYLALRGVGHIMMHRFDEALSDLSGKGLAQDPHAALWRGTAQAELGNMREARDEFDRAGRAFTEYEPDFQAMFRVKAAEAELAAGDLASVAYNLNEIPEETENNIWLAEAQLVRGLMLEAAGKADEALETLERLEKRAPRPVAARARFAKAKMKHKMGLLADAAFMQELQAIGFMWRGDDLELSVMARLGEMHVAMGEVEDGLRVMQTAVTNFPETDQARRIATTMTDTFSDLFLGGGADEMDPVEALSLYYDFRELTPIGQRGDAMIRQLSDKLVDVDLLDQAAELLQHQVDHRLRGIARAQVATRLALVRLMDHKPEKALEALRSTRQSLLPDNLADKRRLLEARALSELNLYDHALDLLSEMDTEEAQWMKADVLWSAQRWEETGRQVESALGNAWLNEREFPPKVRRMIMRAAIAYSLADDPAGLGRLREKFGEQMRAGSDAGKFAILSEPIERQGEEFRRLAKEFAGADTLDEFVSTLGKELEAQSATAIN</sequence>
<feature type="chain" id="PRO_5001754898" evidence="2">
    <location>
        <begin position="32"/>
        <end position="1211"/>
    </location>
</feature>
<dbReference type="eggNOG" id="COG0457">
    <property type="taxonomic scope" value="Bacteria"/>
</dbReference>
<dbReference type="STRING" id="1333998.M2A_1226"/>
<name>A0A081B9K9_9HYPH</name>
<comment type="caution">
    <text evidence="3">The sequence shown here is derived from an EMBL/GenBank/DDBJ whole genome shotgun (WGS) entry which is preliminary data.</text>
</comment>
<feature type="compositionally biased region" description="Low complexity" evidence="1">
    <location>
        <begin position="305"/>
        <end position="316"/>
    </location>
</feature>
<feature type="compositionally biased region" description="Basic and acidic residues" evidence="1">
    <location>
        <begin position="364"/>
        <end position="374"/>
    </location>
</feature>
<evidence type="ECO:0000313" key="3">
    <source>
        <dbReference type="EMBL" id="GAK44727.1"/>
    </source>
</evidence>
<protein>
    <submittedName>
        <fullName evidence="3">Conserved protein</fullName>
    </submittedName>
</protein>
<gene>
    <name evidence="3" type="ORF">M2A_1226</name>
</gene>
<proteinExistence type="predicted"/>